<gene>
    <name evidence="3" type="ORF">ACJRO7_029888</name>
</gene>
<dbReference type="Proteomes" id="UP001634007">
    <property type="component" value="Unassembled WGS sequence"/>
</dbReference>
<evidence type="ECO:0000256" key="1">
    <source>
        <dbReference type="SAM" id="Coils"/>
    </source>
</evidence>
<evidence type="ECO:0000313" key="3">
    <source>
        <dbReference type="EMBL" id="KAL3724794.1"/>
    </source>
</evidence>
<dbReference type="EMBL" id="JBJKBG010000008">
    <property type="protein sequence ID" value="KAL3724794.1"/>
    <property type="molecule type" value="Genomic_DNA"/>
</dbReference>
<proteinExistence type="predicted"/>
<dbReference type="AlphaFoldDB" id="A0ABD3JEW7"/>
<evidence type="ECO:0000313" key="4">
    <source>
        <dbReference type="Proteomes" id="UP001634007"/>
    </source>
</evidence>
<accession>A0ABD3JEW7</accession>
<organism evidence="3 4">
    <name type="scientific">Eucalyptus globulus</name>
    <name type="common">Tasmanian blue gum</name>
    <dbReference type="NCBI Taxonomy" id="34317"/>
    <lineage>
        <taxon>Eukaryota</taxon>
        <taxon>Viridiplantae</taxon>
        <taxon>Streptophyta</taxon>
        <taxon>Embryophyta</taxon>
        <taxon>Tracheophyta</taxon>
        <taxon>Spermatophyta</taxon>
        <taxon>Magnoliopsida</taxon>
        <taxon>eudicotyledons</taxon>
        <taxon>Gunneridae</taxon>
        <taxon>Pentapetalae</taxon>
        <taxon>rosids</taxon>
        <taxon>malvids</taxon>
        <taxon>Myrtales</taxon>
        <taxon>Myrtaceae</taxon>
        <taxon>Myrtoideae</taxon>
        <taxon>Eucalypteae</taxon>
        <taxon>Eucalyptus</taxon>
    </lineage>
</organism>
<protein>
    <recommendedName>
        <fullName evidence="2">Retrotransposon gag domain-containing protein</fullName>
    </recommendedName>
</protein>
<dbReference type="PANTHER" id="PTHR32108">
    <property type="entry name" value="DNA-DIRECTED RNA POLYMERASE SUBUNIT ALPHA"/>
    <property type="match status" value="1"/>
</dbReference>
<comment type="caution">
    <text evidence="3">The sequence shown here is derived from an EMBL/GenBank/DDBJ whole genome shotgun (WGS) entry which is preliminary data.</text>
</comment>
<keyword evidence="1" id="KW-0175">Coiled coil</keyword>
<evidence type="ECO:0000259" key="2">
    <source>
        <dbReference type="Pfam" id="PF03732"/>
    </source>
</evidence>
<name>A0ABD3JEW7_EUCGL</name>
<dbReference type="Pfam" id="PF03732">
    <property type="entry name" value="Retrotrans_gag"/>
    <property type="match status" value="1"/>
</dbReference>
<keyword evidence="4" id="KW-1185">Reference proteome</keyword>
<dbReference type="PANTHER" id="PTHR32108:SF9">
    <property type="entry name" value="REVERSE TRANSCRIPTASE RNASE H-LIKE DOMAIN-CONTAINING PROTEIN"/>
    <property type="match status" value="1"/>
</dbReference>
<dbReference type="InterPro" id="IPR005162">
    <property type="entry name" value="Retrotrans_gag_dom"/>
</dbReference>
<feature type="coiled-coil region" evidence="1">
    <location>
        <begin position="2"/>
        <end position="43"/>
    </location>
</feature>
<sequence length="485" mass="55312">MADNTEQTRVAEQTRIAALESEMKQVLNVLEQLSKQIDSLQANTAPPAPQVEVVLPKHAPAIDPKDKGKNTFAIGTSTSDGASKEKITDVPQIVVDEEVQVIHPAVPKTEQEKRMAKIEEKLKQLQGSFIQGPTDLSHYAKVKMPKKFKMPDFEKYDGTSCPKIHLQMYVVRMTQYVDNIPLMIQQFQASLTGPALQWYIMKKINLLETWEDLTDAFFKQYKYNIDVTPSREDLLRTEKKRTESFKAYVTRWRTVAVQITPEPTEKELMDLFMKTLPPEYRNRMLGSTVESFNQLIPVGERIEVALRDGWASDQTSSYRRVSVKKDKEPVAEVNAAYVQPPRPVLNTHQGGARPFFGQQKNSFRRQFTPLPKPLSKILPTLQKKGLLAKEPKRPNPERFPNYDPSKTCAYHMGEVGHSVDDCYTLQHKVQNLLDAKVVSFRDTQPNIQNNPLPDHPGAVNAIFSFDARRKRSLRVHVDDVYNGLV</sequence>
<feature type="domain" description="Retrotransposon gag" evidence="2">
    <location>
        <begin position="187"/>
        <end position="276"/>
    </location>
</feature>
<reference evidence="3 4" key="1">
    <citation type="submission" date="2024-11" db="EMBL/GenBank/DDBJ databases">
        <title>Chromosome-level genome assembly of Eucalyptus globulus Labill. provides insights into its genome evolution.</title>
        <authorList>
            <person name="Li X."/>
        </authorList>
    </citation>
    <scope>NUCLEOTIDE SEQUENCE [LARGE SCALE GENOMIC DNA]</scope>
    <source>
        <strain evidence="3">CL2024</strain>
        <tissue evidence="3">Fresh tender leaves</tissue>
    </source>
</reference>